<dbReference type="CDD" id="cd00371">
    <property type="entry name" value="HMA"/>
    <property type="match status" value="2"/>
</dbReference>
<dbReference type="InterPro" id="IPR018303">
    <property type="entry name" value="ATPase_P-typ_P_site"/>
</dbReference>
<dbReference type="SFLD" id="SFLDF00027">
    <property type="entry name" value="p-type_atpase"/>
    <property type="match status" value="1"/>
</dbReference>
<dbReference type="SUPFAM" id="SSF55008">
    <property type="entry name" value="HMA, heavy metal-associated domain"/>
    <property type="match status" value="3"/>
</dbReference>
<keyword evidence="13 17" id="KW-1133">Transmembrane helix</keyword>
<dbReference type="NCBIfam" id="TIGR00003">
    <property type="entry name" value="copper ion binding protein"/>
    <property type="match status" value="2"/>
</dbReference>
<protein>
    <recommendedName>
        <fullName evidence="3">P-type Cu(+) transporter</fullName>
        <ecNumber evidence="3">7.2.2.8</ecNumber>
    </recommendedName>
</protein>
<dbReference type="InterPro" id="IPR036412">
    <property type="entry name" value="HAD-like_sf"/>
</dbReference>
<dbReference type="PROSITE" id="PS01047">
    <property type="entry name" value="HMA_1"/>
    <property type="match status" value="2"/>
</dbReference>
<dbReference type="GO" id="GO:0005802">
    <property type="term" value="C:trans-Golgi network"/>
    <property type="evidence" value="ECO:0007669"/>
    <property type="project" value="TreeGrafter"/>
</dbReference>
<keyword evidence="5 17" id="KW-0812">Transmembrane</keyword>
<dbReference type="GeneTree" id="ENSGT00940000155749"/>
<comment type="similarity">
    <text evidence="2 17">Belongs to the cation transport ATPase (P-type) (TC 3.A.3) family. Type IB subfamily.</text>
</comment>
<comment type="caution">
    <text evidence="17">Lacks conserved residue(s) required for the propagation of feature annotation.</text>
</comment>
<feature type="domain" description="HMA" evidence="19">
    <location>
        <begin position="106"/>
        <end position="172"/>
    </location>
</feature>
<dbReference type="SFLD" id="SFLDG00002">
    <property type="entry name" value="C1.7:_P-type_atpase_like"/>
    <property type="match status" value="1"/>
</dbReference>
<keyword evidence="7" id="KW-0677">Repeat</keyword>
<dbReference type="AlphaFoldDB" id="A0A3Q4HL92"/>
<evidence type="ECO:0000256" key="16">
    <source>
        <dbReference type="ARBA" id="ARBA00023136"/>
    </source>
</evidence>
<dbReference type="GO" id="GO:0140581">
    <property type="term" value="F:P-type monovalent copper transporter activity"/>
    <property type="evidence" value="ECO:0007669"/>
    <property type="project" value="UniProtKB-EC"/>
</dbReference>
<dbReference type="InterPro" id="IPR044492">
    <property type="entry name" value="P_typ_ATPase_HD_dom"/>
</dbReference>
<evidence type="ECO:0000313" key="20">
    <source>
        <dbReference type="Ensembl" id="ENSNBRP00000021503.1"/>
    </source>
</evidence>
<dbReference type="InterPro" id="IPR023214">
    <property type="entry name" value="HAD_sf"/>
</dbReference>
<evidence type="ECO:0000256" key="5">
    <source>
        <dbReference type="ARBA" id="ARBA00022692"/>
    </source>
</evidence>
<dbReference type="InterPro" id="IPR006122">
    <property type="entry name" value="HMA_Cu_ion-bd"/>
</dbReference>
<dbReference type="GO" id="GO:0005886">
    <property type="term" value="C:plasma membrane"/>
    <property type="evidence" value="ECO:0007669"/>
    <property type="project" value="TreeGrafter"/>
</dbReference>
<keyword evidence="11" id="KW-0460">Magnesium</keyword>
<dbReference type="SUPFAM" id="SSF81665">
    <property type="entry name" value="Calcium ATPase, transmembrane domain M"/>
    <property type="match status" value="1"/>
</dbReference>
<keyword evidence="10 17" id="KW-0067">ATP-binding</keyword>
<dbReference type="PRINTS" id="PR00942">
    <property type="entry name" value="CUATPASEI"/>
</dbReference>
<keyword evidence="14" id="KW-0186">Copper</keyword>
<keyword evidence="6 17" id="KW-0479">Metal-binding</keyword>
<dbReference type="FunFam" id="3.40.50.1000:FF:000144">
    <property type="entry name" value="copper-transporting ATPase 1 isoform X2"/>
    <property type="match status" value="1"/>
</dbReference>
<evidence type="ECO:0000256" key="18">
    <source>
        <dbReference type="SAM" id="MobiDB-lite"/>
    </source>
</evidence>
<dbReference type="SUPFAM" id="SSF81653">
    <property type="entry name" value="Calcium ATPase, transduction domain A"/>
    <property type="match status" value="1"/>
</dbReference>
<proteinExistence type="inferred from homology"/>
<dbReference type="InterPro" id="IPR008250">
    <property type="entry name" value="ATPase_P-typ_transduc_dom_A_sf"/>
</dbReference>
<evidence type="ECO:0000256" key="4">
    <source>
        <dbReference type="ARBA" id="ARBA00022448"/>
    </source>
</evidence>
<dbReference type="OMA" id="XELDTET"/>
<feature type="transmembrane region" description="Helical" evidence="17">
    <location>
        <begin position="763"/>
        <end position="783"/>
    </location>
</feature>
<evidence type="ECO:0000256" key="11">
    <source>
        <dbReference type="ARBA" id="ARBA00022842"/>
    </source>
</evidence>
<keyword evidence="8 17" id="KW-0547">Nucleotide-binding</keyword>
<name>A0A3Q4HL92_NEOBR</name>
<dbReference type="Gene3D" id="1.20.1110.10">
    <property type="entry name" value="Calcium-transporting ATPase, transmembrane domain"/>
    <property type="match status" value="1"/>
</dbReference>
<dbReference type="FunFam" id="3.40.1110.10:FF:000015">
    <property type="entry name" value="ATPase copper transporting beta"/>
    <property type="match status" value="1"/>
</dbReference>
<dbReference type="InterPro" id="IPR023298">
    <property type="entry name" value="ATPase_P-typ_TM_dom_sf"/>
</dbReference>
<keyword evidence="9" id="KW-0187">Copper transport</keyword>
<dbReference type="PROSITE" id="PS50846">
    <property type="entry name" value="HMA_2"/>
    <property type="match status" value="3"/>
</dbReference>
<dbReference type="InterPro" id="IPR059000">
    <property type="entry name" value="ATPase_P-type_domA"/>
</dbReference>
<dbReference type="SUPFAM" id="SSF56784">
    <property type="entry name" value="HAD-like"/>
    <property type="match status" value="1"/>
</dbReference>
<dbReference type="Gene3D" id="3.40.50.1000">
    <property type="entry name" value="HAD superfamily/HAD-like"/>
    <property type="match status" value="1"/>
</dbReference>
<evidence type="ECO:0000256" key="9">
    <source>
        <dbReference type="ARBA" id="ARBA00022796"/>
    </source>
</evidence>
<dbReference type="PANTHER" id="PTHR43520">
    <property type="entry name" value="ATP7, ISOFORM B"/>
    <property type="match status" value="1"/>
</dbReference>
<dbReference type="STRING" id="32507.ENSNBRP00000021503"/>
<evidence type="ECO:0000256" key="13">
    <source>
        <dbReference type="ARBA" id="ARBA00022989"/>
    </source>
</evidence>
<dbReference type="GO" id="GO:0005524">
    <property type="term" value="F:ATP binding"/>
    <property type="evidence" value="ECO:0007669"/>
    <property type="project" value="UniProtKB-UniRule"/>
</dbReference>
<evidence type="ECO:0000256" key="17">
    <source>
        <dbReference type="RuleBase" id="RU362081"/>
    </source>
</evidence>
<accession>A0A3Q4HL92</accession>
<dbReference type="FunFam" id="3.40.50.1000:FF:000092">
    <property type="entry name" value="copper-transporting ATPase 1 isoform X2"/>
    <property type="match status" value="1"/>
</dbReference>
<keyword evidence="12" id="KW-1278">Translocase</keyword>
<dbReference type="GO" id="GO:0043682">
    <property type="term" value="F:P-type divalent copper transporter activity"/>
    <property type="evidence" value="ECO:0007669"/>
    <property type="project" value="TreeGrafter"/>
</dbReference>
<evidence type="ECO:0000256" key="12">
    <source>
        <dbReference type="ARBA" id="ARBA00022967"/>
    </source>
</evidence>
<evidence type="ECO:0000256" key="15">
    <source>
        <dbReference type="ARBA" id="ARBA00023065"/>
    </source>
</evidence>
<dbReference type="Pfam" id="PF00403">
    <property type="entry name" value="HMA"/>
    <property type="match status" value="2"/>
</dbReference>
<dbReference type="InterPro" id="IPR001757">
    <property type="entry name" value="P_typ_ATPase"/>
</dbReference>
<keyword evidence="15" id="KW-0406">Ion transport</keyword>
<dbReference type="NCBIfam" id="TIGR01494">
    <property type="entry name" value="ATPase_P-type"/>
    <property type="match status" value="1"/>
</dbReference>
<dbReference type="InterPro" id="IPR006121">
    <property type="entry name" value="HMA_dom"/>
</dbReference>
<evidence type="ECO:0000313" key="21">
    <source>
        <dbReference type="Proteomes" id="UP000261580"/>
    </source>
</evidence>
<dbReference type="GO" id="GO:0060003">
    <property type="term" value="P:copper ion export"/>
    <property type="evidence" value="ECO:0007669"/>
    <property type="project" value="TreeGrafter"/>
</dbReference>
<evidence type="ECO:0000256" key="7">
    <source>
        <dbReference type="ARBA" id="ARBA00022737"/>
    </source>
</evidence>
<dbReference type="InterPro" id="IPR017969">
    <property type="entry name" value="Heavy-metal-associated_CS"/>
</dbReference>
<dbReference type="Proteomes" id="UP000261580">
    <property type="component" value="Unassembled WGS sequence"/>
</dbReference>
<feature type="transmembrane region" description="Helical" evidence="17">
    <location>
        <begin position="329"/>
        <end position="351"/>
    </location>
</feature>
<organism evidence="20 21">
    <name type="scientific">Neolamprologus brichardi</name>
    <name type="common">Fairy cichlid</name>
    <name type="synonym">Lamprologus brichardi</name>
    <dbReference type="NCBI Taxonomy" id="32507"/>
    <lineage>
        <taxon>Eukaryota</taxon>
        <taxon>Metazoa</taxon>
        <taxon>Chordata</taxon>
        <taxon>Craniata</taxon>
        <taxon>Vertebrata</taxon>
        <taxon>Euteleostomi</taxon>
        <taxon>Actinopterygii</taxon>
        <taxon>Neopterygii</taxon>
        <taxon>Teleostei</taxon>
        <taxon>Neoteleostei</taxon>
        <taxon>Acanthomorphata</taxon>
        <taxon>Ovalentaria</taxon>
        <taxon>Cichlomorphae</taxon>
        <taxon>Cichliformes</taxon>
        <taxon>Cichlidae</taxon>
        <taxon>African cichlids</taxon>
        <taxon>Pseudocrenilabrinae</taxon>
        <taxon>Lamprologini</taxon>
        <taxon>Neolamprologus</taxon>
    </lineage>
</organism>
<dbReference type="InterPro" id="IPR036163">
    <property type="entry name" value="HMA_dom_sf"/>
</dbReference>
<dbReference type="Ensembl" id="ENSNBRT00000022084.1">
    <property type="protein sequence ID" value="ENSNBRP00000021503.1"/>
    <property type="gene ID" value="ENSNBRG00000016446.1"/>
</dbReference>
<evidence type="ECO:0000256" key="10">
    <source>
        <dbReference type="ARBA" id="ARBA00022840"/>
    </source>
</evidence>
<dbReference type="Bgee" id="ENSNBRG00000016446">
    <property type="expression patterns" value="Expressed in liver and 1 other cell type or tissue"/>
</dbReference>
<dbReference type="GO" id="GO:0006878">
    <property type="term" value="P:intracellular copper ion homeostasis"/>
    <property type="evidence" value="ECO:0007669"/>
    <property type="project" value="TreeGrafter"/>
</dbReference>
<dbReference type="SFLD" id="SFLDS00003">
    <property type="entry name" value="Haloacid_Dehalogenase"/>
    <property type="match status" value="1"/>
</dbReference>
<sequence>VPQKRRQETFHDIEKQGFENLAYEYGSQTELCPPPKAASRAAFKLQRITSEHEVRIIQTRICSLNGILAVTWSVPNSLAKVDYDASVIPTKDIALELQTLGYSVESVVQIRVDGMHCQSCVQSIQGQIGELQGVSHIQVSLQDKAALIVFQPLLVTHEELRDKIEDMGFDTALLSEDPSVEDLSFWQKKEVDASTQTVTILIGGMTCSSCVQTIEGRIFQMTGVRFIAVSLEAEKGTITFDPYLTEPEQLRAAIEDMGFDASLKGEPMPVSKKVGSLVIAGSINAHGALLVEATHVGTETTLSQIVKLVEEAQTSKAPIQQFADRLSGYFVPFIVIVSLLTLIVWLAIGFVNFDIVKENFPGYNQSISKAEVIVRFAFQASITVLSIACPCSLGLATPTAVMVGTGVGAQNGILIKGGEPLEMAHKIGVVMFDKTGTITNGVPRVTRVLVLWEVARMPLRKILAVVGTAEASSEHPLGIAVAKHCKQELGSDVLGCCQDFQAVPGCGISCRVSSVEHLLLQPSEERFLLPGATIEESSMLPAGESTSAAEGLFYSVLIGNREWMRRNGHHIGADVDAAMSSHETKGQTAILVAIDGVLCAMLAIADTVKAESALAVHTLNTMGIEVVMMTGDNRRTAKAIAAQVGIRKVFAEVLPSHKVAKVQALQKRGLRVAMVGDGVNDSPALARADVGIAIGTGTDVAIEAADIVLIRNDLLDVVASIELSKKTVRRIRINFVFALFYNLVGIPIAAGVFMPVGLVLQPWMGSAAMAASSVSVVLSSLLLKMYKKTSADLYEMRARGQMRSLRSSQISTHLGLDGRRRSPALPNATWEQRNPSGMTPPGFSSRSPSQGASIKVVAEEQNRYSLLEHQTADVLNVL</sequence>
<feature type="transmembrane region" description="Helical" evidence="17">
    <location>
        <begin position="735"/>
        <end position="757"/>
    </location>
</feature>
<dbReference type="Gene3D" id="2.70.150.10">
    <property type="entry name" value="Calcium-transporting ATPase, cytoplasmic transduction domain A"/>
    <property type="match status" value="1"/>
</dbReference>
<evidence type="ECO:0000259" key="19">
    <source>
        <dbReference type="PROSITE" id="PS50846"/>
    </source>
</evidence>
<dbReference type="EC" id="7.2.2.8" evidence="3"/>
<keyword evidence="16 17" id="KW-0472">Membrane</keyword>
<dbReference type="InterPro" id="IPR027256">
    <property type="entry name" value="P-typ_ATPase_IB"/>
</dbReference>
<feature type="domain" description="HMA" evidence="19">
    <location>
        <begin position="39"/>
        <end position="105"/>
    </location>
</feature>
<evidence type="ECO:0000256" key="1">
    <source>
        <dbReference type="ARBA" id="ARBA00004166"/>
    </source>
</evidence>
<dbReference type="Gene3D" id="3.40.1110.10">
    <property type="entry name" value="Calcium-transporting ATPase, cytoplasmic domain N"/>
    <property type="match status" value="1"/>
</dbReference>
<dbReference type="NCBIfam" id="TIGR01525">
    <property type="entry name" value="ATPase-IB_hvy"/>
    <property type="match status" value="1"/>
</dbReference>
<keyword evidence="4" id="KW-0813">Transport</keyword>
<dbReference type="Gene3D" id="3.30.70.100">
    <property type="match status" value="3"/>
</dbReference>
<reference evidence="20" key="2">
    <citation type="submission" date="2025-09" db="UniProtKB">
        <authorList>
            <consortium name="Ensembl"/>
        </authorList>
    </citation>
    <scope>IDENTIFICATION</scope>
</reference>
<evidence type="ECO:0000256" key="3">
    <source>
        <dbReference type="ARBA" id="ARBA00012517"/>
    </source>
</evidence>
<evidence type="ECO:0000256" key="8">
    <source>
        <dbReference type="ARBA" id="ARBA00022741"/>
    </source>
</evidence>
<dbReference type="PROSITE" id="PS00154">
    <property type="entry name" value="ATPASE_E1_E2"/>
    <property type="match status" value="1"/>
</dbReference>
<dbReference type="PANTHER" id="PTHR43520:SF30">
    <property type="entry name" value="COPPER-TRANSPORTING ATPASE 2"/>
    <property type="match status" value="1"/>
</dbReference>
<keyword evidence="21" id="KW-1185">Reference proteome</keyword>
<reference evidence="20" key="1">
    <citation type="submission" date="2025-08" db="UniProtKB">
        <authorList>
            <consortium name="Ensembl"/>
        </authorList>
    </citation>
    <scope>IDENTIFICATION</scope>
</reference>
<dbReference type="GO" id="GO:0015677">
    <property type="term" value="P:copper ion import"/>
    <property type="evidence" value="ECO:0007669"/>
    <property type="project" value="TreeGrafter"/>
</dbReference>
<dbReference type="PRINTS" id="PR00119">
    <property type="entry name" value="CATATPASE"/>
</dbReference>
<evidence type="ECO:0000256" key="2">
    <source>
        <dbReference type="ARBA" id="ARBA00006024"/>
    </source>
</evidence>
<dbReference type="GO" id="GO:0005507">
    <property type="term" value="F:copper ion binding"/>
    <property type="evidence" value="ECO:0007669"/>
    <property type="project" value="InterPro"/>
</dbReference>
<dbReference type="Pfam" id="PF00122">
    <property type="entry name" value="E1-E2_ATPase"/>
    <property type="match status" value="1"/>
</dbReference>
<dbReference type="FunFam" id="1.20.1110.10:FF:000022">
    <property type="entry name" value="copper-transporting ATPase 1 isoform X2"/>
    <property type="match status" value="1"/>
</dbReference>
<dbReference type="GO" id="GO:0016887">
    <property type="term" value="F:ATP hydrolysis activity"/>
    <property type="evidence" value="ECO:0007669"/>
    <property type="project" value="InterPro"/>
</dbReference>
<dbReference type="InterPro" id="IPR023299">
    <property type="entry name" value="ATPase_P-typ_cyto_dom_N"/>
</dbReference>
<feature type="domain" description="HMA" evidence="19">
    <location>
        <begin position="196"/>
        <end position="262"/>
    </location>
</feature>
<feature type="compositionally biased region" description="Polar residues" evidence="18">
    <location>
        <begin position="829"/>
        <end position="852"/>
    </location>
</feature>
<evidence type="ECO:0000256" key="14">
    <source>
        <dbReference type="ARBA" id="ARBA00023008"/>
    </source>
</evidence>
<evidence type="ECO:0000256" key="6">
    <source>
        <dbReference type="ARBA" id="ARBA00022723"/>
    </source>
</evidence>
<dbReference type="Pfam" id="PF00702">
    <property type="entry name" value="Hydrolase"/>
    <property type="match status" value="1"/>
</dbReference>
<feature type="region of interest" description="Disordered" evidence="18">
    <location>
        <begin position="816"/>
        <end position="852"/>
    </location>
</feature>
<dbReference type="FunFam" id="3.30.70.100:FF:000001">
    <property type="entry name" value="ATPase copper transporting beta"/>
    <property type="match status" value="2"/>
</dbReference>
<comment type="subcellular location">
    <subcellularLocation>
        <location evidence="1">Golgi apparatus</location>
        <location evidence="1">trans-Golgi network membrane</location>
        <topology evidence="1">Multi-pass membrane protein</topology>
    </subcellularLocation>
    <subcellularLocation>
        <location evidence="17">Membrane</location>
    </subcellularLocation>
</comment>